<reference evidence="1" key="1">
    <citation type="submission" date="2014-11" db="EMBL/GenBank/DDBJ databases">
        <authorList>
            <person name="Amaro Gonzalez C."/>
        </authorList>
    </citation>
    <scope>NUCLEOTIDE SEQUENCE</scope>
</reference>
<protein>
    <submittedName>
        <fullName evidence="1">Uncharacterized protein</fullName>
    </submittedName>
</protein>
<dbReference type="EMBL" id="GBXM01099504">
    <property type="protein sequence ID" value="JAH09073.1"/>
    <property type="molecule type" value="Transcribed_RNA"/>
</dbReference>
<accession>A0A0E9PYW1</accession>
<evidence type="ECO:0000313" key="1">
    <source>
        <dbReference type="EMBL" id="JAH09073.1"/>
    </source>
</evidence>
<proteinExistence type="predicted"/>
<dbReference type="AlphaFoldDB" id="A0A0E9PYW1"/>
<organism evidence="1">
    <name type="scientific">Anguilla anguilla</name>
    <name type="common">European freshwater eel</name>
    <name type="synonym">Muraena anguilla</name>
    <dbReference type="NCBI Taxonomy" id="7936"/>
    <lineage>
        <taxon>Eukaryota</taxon>
        <taxon>Metazoa</taxon>
        <taxon>Chordata</taxon>
        <taxon>Craniata</taxon>
        <taxon>Vertebrata</taxon>
        <taxon>Euteleostomi</taxon>
        <taxon>Actinopterygii</taxon>
        <taxon>Neopterygii</taxon>
        <taxon>Teleostei</taxon>
        <taxon>Anguilliformes</taxon>
        <taxon>Anguillidae</taxon>
        <taxon>Anguilla</taxon>
    </lineage>
</organism>
<sequence>MQSDTQYHVPLSPQLNHCVQVPIGMKQ</sequence>
<reference evidence="1" key="2">
    <citation type="journal article" date="2015" name="Fish Shellfish Immunol.">
        <title>Early steps in the European eel (Anguilla anguilla)-Vibrio vulnificus interaction in the gills: Role of the RtxA13 toxin.</title>
        <authorList>
            <person name="Callol A."/>
            <person name="Pajuelo D."/>
            <person name="Ebbesson L."/>
            <person name="Teles M."/>
            <person name="MacKenzie S."/>
            <person name="Amaro C."/>
        </authorList>
    </citation>
    <scope>NUCLEOTIDE SEQUENCE</scope>
</reference>
<name>A0A0E9PYW1_ANGAN</name>